<evidence type="ECO:0000259" key="2">
    <source>
        <dbReference type="Pfam" id="PF01979"/>
    </source>
</evidence>
<dbReference type="Gene3D" id="1.20.58.520">
    <property type="entry name" value="Amidohydrolase"/>
    <property type="match status" value="1"/>
</dbReference>
<keyword evidence="4" id="KW-1185">Reference proteome</keyword>
<evidence type="ECO:0000256" key="1">
    <source>
        <dbReference type="ARBA" id="ARBA00009820"/>
    </source>
</evidence>
<dbReference type="EMBL" id="FWXV01000010">
    <property type="protein sequence ID" value="SMD24391.1"/>
    <property type="molecule type" value="Genomic_DNA"/>
</dbReference>
<evidence type="ECO:0000313" key="4">
    <source>
        <dbReference type="Proteomes" id="UP000192674"/>
    </source>
</evidence>
<dbReference type="OrthoDB" id="9808778at2"/>
<gene>
    <name evidence="3" type="ORF">SAMN05661093_08492</name>
</gene>
<protein>
    <submittedName>
        <fullName evidence="3">Component of the Tol biopolymer transport system</fullName>
    </submittedName>
</protein>
<dbReference type="PROSITE" id="PS51318">
    <property type="entry name" value="TAT"/>
    <property type="match status" value="1"/>
</dbReference>
<dbReference type="InterPro" id="IPR006311">
    <property type="entry name" value="TAT_signal"/>
</dbReference>
<name>A0A1Y5Y2B8_KIBAR</name>
<dbReference type="InterPro" id="IPR011059">
    <property type="entry name" value="Metal-dep_hydrolase_composite"/>
</dbReference>
<dbReference type="Pfam" id="PF07676">
    <property type="entry name" value="PD40"/>
    <property type="match status" value="7"/>
</dbReference>
<proteinExistence type="inferred from homology"/>
<dbReference type="SUPFAM" id="SSF51338">
    <property type="entry name" value="Composite domain of metallo-dependent hydrolases"/>
    <property type="match status" value="1"/>
</dbReference>
<sequence>MSPEGVTRRELLLRSGQVAAGLTLASGATAMAAPDGQVVLREGTNMSAALSPDGKRIVIDLVTGIWVVPATGGRAKRLTDDLQDATLPSWSPDGKQIAFQSYRDGNFHLYVIDADGGRPRKLTSGTFDYREPAFSPDGKRLAFSSDRDGSYGIWLLDLASGAITAVTTTPDEEAAPKWSADGQRLVFTVNDTAIDSVTVATGERKRLITATGVDRFFGPAFGPDGQTPSYMRLRGADAHLMLGDQQLTRDEDVFGFAASWSGQDVLYVADGRIRRRSGEAVKDIPIEAGVSVARRNYRHRVRDLGSPAPMPVRGIVSPVVSPDGTQIAYRALNALYLVSSTGGTPKRIVSDDYFNADPDFSPDGKSLLYASDRLGTADLWVRDLASGKDTVLTSLPGAQTMPRWSPDGRKVAYIDQGGALWTLEVATGNVQKVTPELFQPGRPSWSPDGNVIVLAAVKPFSRRFREGTSQILTVDLRSGELRYTEPMPFRSLATRGYDGPLWSPDGKYLAFVVESVAWIAPVDAAGKFIGDPRQVTDEVTDSLAWQGSHSLVYMSNGQLRVVRISGGRPRTIRLTTTWRRPRPPERSIIHAGAVWDGESDRLRNDVDIVIEGGRIAEIRPHRAGAETVDASGLVAMPGLIDAHVHWHLRGREWGARQGRLWLSYGITTTRSPGDPAYQMVETRESLESGSQIGPRFLATGEAVDGSRIYYNFMRPTLSRKQLDLEMSRAIALEYDLIKTYVRMPVEYQQMVVRAAHTAGLPLSSHYLYPAANIGMDGMEHTGATNRLGYSHTVSRIGRAYQDAVTLFTRSGMSVTPTLFNSKVLYADDKSLFTDERTRVLFPQWEYDRLQNDINLIGTPGASFNAKALEANVNMVLRVHRGGGLVICGTDAPLDNVAVSLHQNLRAMVKHGFTPREALITATRNPALWLGLQNRVGVLKPGAFADLALVDGNPLADIKAAAAVRRTVLGGVHYTVDELLAPFRSQAPESSQAAENSQAAGIGQAVAGGQAQGNGRVVNQVLPPLPSAERRHWWHEPEWANHICCDH</sequence>
<dbReference type="SUPFAM" id="SSF51556">
    <property type="entry name" value="Metallo-dependent hydrolases"/>
    <property type="match status" value="1"/>
</dbReference>
<dbReference type="Pfam" id="PF01979">
    <property type="entry name" value="Amidohydro_1"/>
    <property type="match status" value="1"/>
</dbReference>
<comment type="similarity">
    <text evidence="1">Belongs to the TolB family.</text>
</comment>
<dbReference type="GO" id="GO:0016810">
    <property type="term" value="F:hydrolase activity, acting on carbon-nitrogen (but not peptide) bonds"/>
    <property type="evidence" value="ECO:0007669"/>
    <property type="project" value="InterPro"/>
</dbReference>
<dbReference type="Gene3D" id="2.30.40.10">
    <property type="entry name" value="Urease, subunit C, domain 1"/>
    <property type="match status" value="1"/>
</dbReference>
<dbReference type="InterPro" id="IPR006680">
    <property type="entry name" value="Amidohydro-rel"/>
</dbReference>
<dbReference type="Gene3D" id="3.40.50.10910">
    <property type="entry name" value="Amidohydrolase"/>
    <property type="match status" value="1"/>
</dbReference>
<dbReference type="InterPro" id="IPR032466">
    <property type="entry name" value="Metal_Hydrolase"/>
</dbReference>
<dbReference type="Gene3D" id="2.120.10.30">
    <property type="entry name" value="TolB, C-terminal domain"/>
    <property type="match status" value="3"/>
</dbReference>
<reference evidence="3 4" key="1">
    <citation type="submission" date="2017-04" db="EMBL/GenBank/DDBJ databases">
        <authorList>
            <person name="Afonso C.L."/>
            <person name="Miller P.J."/>
            <person name="Scott M.A."/>
            <person name="Spackman E."/>
            <person name="Goraichik I."/>
            <person name="Dimitrov K.M."/>
            <person name="Suarez D.L."/>
            <person name="Swayne D.E."/>
        </authorList>
    </citation>
    <scope>NUCLEOTIDE SEQUENCE [LARGE SCALE GENOMIC DNA]</scope>
    <source>
        <strain evidence="3 4">DSM 43828</strain>
    </source>
</reference>
<organism evidence="3 4">
    <name type="scientific">Kibdelosporangium aridum</name>
    <dbReference type="NCBI Taxonomy" id="2030"/>
    <lineage>
        <taxon>Bacteria</taxon>
        <taxon>Bacillati</taxon>
        <taxon>Actinomycetota</taxon>
        <taxon>Actinomycetes</taxon>
        <taxon>Pseudonocardiales</taxon>
        <taxon>Pseudonocardiaceae</taxon>
        <taxon>Kibdelosporangium</taxon>
    </lineage>
</organism>
<dbReference type="SUPFAM" id="SSF69304">
    <property type="entry name" value="Tricorn protease N-terminal domain"/>
    <property type="match status" value="2"/>
</dbReference>
<evidence type="ECO:0000313" key="3">
    <source>
        <dbReference type="EMBL" id="SMD24391.1"/>
    </source>
</evidence>
<accession>A0A1Y5Y2B8</accession>
<dbReference type="Gene3D" id="3.30.110.90">
    <property type="entry name" value="Amidohydrolase"/>
    <property type="match status" value="1"/>
</dbReference>
<dbReference type="PANTHER" id="PTHR36842:SF1">
    <property type="entry name" value="PROTEIN TOLB"/>
    <property type="match status" value="1"/>
</dbReference>
<dbReference type="AlphaFoldDB" id="A0A1Y5Y2B8"/>
<feature type="domain" description="Amidohydrolase-related" evidence="2">
    <location>
        <begin position="635"/>
        <end position="970"/>
    </location>
</feature>
<dbReference type="Proteomes" id="UP000192674">
    <property type="component" value="Unassembled WGS sequence"/>
</dbReference>
<dbReference type="RefSeq" id="WP_084432941.1">
    <property type="nucleotide sequence ID" value="NZ_FWXV01000010.1"/>
</dbReference>
<dbReference type="InterPro" id="IPR011042">
    <property type="entry name" value="6-blade_b-propeller_TolB-like"/>
</dbReference>
<dbReference type="PANTHER" id="PTHR36842">
    <property type="entry name" value="PROTEIN TOLB HOMOLOG"/>
    <property type="match status" value="1"/>
</dbReference>
<dbReference type="InterPro" id="IPR011659">
    <property type="entry name" value="WD40"/>
</dbReference>